<sequence>MPWFPDFVTAVELARRQTRSAGLADPVAQYFAALEHGDLDALETVWPGEVVVHDPRAGEVRGHRQLRRFVLRNRAWLSERHARIETVAATRSGGRAVVELLAHLAGDDGREVAWPVAVVAESADDRSVVFRTYCSQWPVDGRRHVRPPILEPVDDGRDDVVGRYHAALAAGDTAAIVATFEPDGYFREPIGPHYTHRGTSELRSFFTRAFSEGGIGLQPCARTDDDVRTAVEYNCVSWGRHDLPPQAGICVFEHRQNGLLAAVRVYDDVEAPVSRS</sequence>
<feature type="domain" description="SnoaL-like" evidence="1">
    <location>
        <begin position="27"/>
        <end position="126"/>
    </location>
</feature>
<evidence type="ECO:0000259" key="1">
    <source>
        <dbReference type="Pfam" id="PF12680"/>
    </source>
</evidence>
<evidence type="ECO:0000313" key="2">
    <source>
        <dbReference type="EMBL" id="MTD53094.1"/>
    </source>
</evidence>
<name>A0A6N7Z0T7_9PSEU</name>
<dbReference type="InterPro" id="IPR032710">
    <property type="entry name" value="NTF2-like_dom_sf"/>
</dbReference>
<dbReference type="OrthoDB" id="3827503at2"/>
<dbReference type="Pfam" id="PF12680">
    <property type="entry name" value="SnoaL_2"/>
    <property type="match status" value="2"/>
</dbReference>
<protein>
    <recommendedName>
        <fullName evidence="1">SnoaL-like domain-containing protein</fullName>
    </recommendedName>
</protein>
<accession>A0A6N7Z0T7</accession>
<feature type="domain" description="SnoaL-like" evidence="1">
    <location>
        <begin position="161"/>
        <end position="231"/>
    </location>
</feature>
<dbReference type="EMBL" id="WMBA01000004">
    <property type="protein sequence ID" value="MTD53094.1"/>
    <property type="molecule type" value="Genomic_DNA"/>
</dbReference>
<keyword evidence="3" id="KW-1185">Reference proteome</keyword>
<dbReference type="AlphaFoldDB" id="A0A6N7Z0T7"/>
<dbReference type="Proteomes" id="UP000440096">
    <property type="component" value="Unassembled WGS sequence"/>
</dbReference>
<proteinExistence type="predicted"/>
<reference evidence="2 3" key="1">
    <citation type="submission" date="2019-11" db="EMBL/GenBank/DDBJ databases">
        <title>Draft genome of Amycolatopsis RM579.</title>
        <authorList>
            <person name="Duangmal K."/>
            <person name="Mingma R."/>
        </authorList>
    </citation>
    <scope>NUCLEOTIDE SEQUENCE [LARGE SCALE GENOMIC DNA]</scope>
    <source>
        <strain evidence="2 3">RM579</strain>
    </source>
</reference>
<dbReference type="InterPro" id="IPR037401">
    <property type="entry name" value="SnoaL-like"/>
</dbReference>
<dbReference type="Gene3D" id="3.10.450.50">
    <property type="match status" value="2"/>
</dbReference>
<comment type="caution">
    <text evidence="2">The sequence shown here is derived from an EMBL/GenBank/DDBJ whole genome shotgun (WGS) entry which is preliminary data.</text>
</comment>
<dbReference type="SUPFAM" id="SSF54427">
    <property type="entry name" value="NTF2-like"/>
    <property type="match status" value="2"/>
</dbReference>
<evidence type="ECO:0000313" key="3">
    <source>
        <dbReference type="Proteomes" id="UP000440096"/>
    </source>
</evidence>
<gene>
    <name evidence="2" type="ORF">GKO32_03750</name>
</gene>
<dbReference type="RefSeq" id="WP_154755357.1">
    <property type="nucleotide sequence ID" value="NZ_WMBA01000004.1"/>
</dbReference>
<organism evidence="2 3">
    <name type="scientific">Amycolatopsis pithecellobii</name>
    <dbReference type="NCBI Taxonomy" id="664692"/>
    <lineage>
        <taxon>Bacteria</taxon>
        <taxon>Bacillati</taxon>
        <taxon>Actinomycetota</taxon>
        <taxon>Actinomycetes</taxon>
        <taxon>Pseudonocardiales</taxon>
        <taxon>Pseudonocardiaceae</taxon>
        <taxon>Amycolatopsis</taxon>
    </lineage>
</organism>